<dbReference type="Proteomes" id="UP000278222">
    <property type="component" value="Unassembled WGS sequence"/>
</dbReference>
<dbReference type="AlphaFoldDB" id="A0A3N1M9Z5"/>
<accession>A0A3N1M9Z5</accession>
<dbReference type="RefSeq" id="WP_123689735.1">
    <property type="nucleotide sequence ID" value="NZ_AP019700.1"/>
</dbReference>
<reference evidence="1 2" key="1">
    <citation type="submission" date="2018-11" db="EMBL/GenBank/DDBJ databases">
        <title>Genomic Encyclopedia of Type Strains, Phase IV (KMG-IV): sequencing the most valuable type-strain genomes for metagenomic binning, comparative biology and taxonomic classification.</title>
        <authorList>
            <person name="Goeker M."/>
        </authorList>
    </citation>
    <scope>NUCLEOTIDE SEQUENCE [LARGE SCALE GENOMIC DNA]</scope>
    <source>
        <strain evidence="1 2">DSM 5900</strain>
    </source>
</reference>
<protein>
    <recommendedName>
        <fullName evidence="3">GpW protein</fullName>
    </recommendedName>
</protein>
<sequence>MAWTQAQLDELKAAYASGVMRIRHEDRWVEYRSGAEMERAIARIEAELAGASGTLRVRQYRLYQDGKGL</sequence>
<organism evidence="1 2">
    <name type="scientific">Stella humosa</name>
    <dbReference type="NCBI Taxonomy" id="94"/>
    <lineage>
        <taxon>Bacteria</taxon>
        <taxon>Pseudomonadati</taxon>
        <taxon>Pseudomonadota</taxon>
        <taxon>Alphaproteobacteria</taxon>
        <taxon>Rhodospirillales</taxon>
        <taxon>Stellaceae</taxon>
        <taxon>Stella</taxon>
    </lineage>
</organism>
<gene>
    <name evidence="1" type="ORF">EDC65_2257</name>
</gene>
<keyword evidence="2" id="KW-1185">Reference proteome</keyword>
<dbReference type="NCBIfam" id="NF047331">
    <property type="entry name" value="phage_HTJ"/>
    <property type="match status" value="1"/>
</dbReference>
<dbReference type="EMBL" id="RJKX01000013">
    <property type="protein sequence ID" value="ROQ00458.1"/>
    <property type="molecule type" value="Genomic_DNA"/>
</dbReference>
<comment type="caution">
    <text evidence="1">The sequence shown here is derived from an EMBL/GenBank/DDBJ whole genome shotgun (WGS) entry which is preliminary data.</text>
</comment>
<evidence type="ECO:0000313" key="1">
    <source>
        <dbReference type="EMBL" id="ROQ00458.1"/>
    </source>
</evidence>
<dbReference type="OrthoDB" id="7873006at2"/>
<evidence type="ECO:0000313" key="2">
    <source>
        <dbReference type="Proteomes" id="UP000278222"/>
    </source>
</evidence>
<name>A0A3N1M9Z5_9PROT</name>
<proteinExistence type="predicted"/>
<evidence type="ECO:0008006" key="3">
    <source>
        <dbReference type="Google" id="ProtNLM"/>
    </source>
</evidence>